<comment type="caution">
    <text evidence="1">The sequence shown here is derived from an EMBL/GenBank/DDBJ whole genome shotgun (WGS) entry which is preliminary data.</text>
</comment>
<evidence type="ECO:0000313" key="2">
    <source>
        <dbReference type="Proteomes" id="UP001064048"/>
    </source>
</evidence>
<gene>
    <name evidence="1" type="ORF">MSG28_003789</name>
</gene>
<dbReference type="Proteomes" id="UP001064048">
    <property type="component" value="Chromosome 6"/>
</dbReference>
<name>A0ACC0KGC2_CHOFU</name>
<proteinExistence type="predicted"/>
<organism evidence="1 2">
    <name type="scientific">Choristoneura fumiferana</name>
    <name type="common">Spruce budworm moth</name>
    <name type="synonym">Archips fumiferana</name>
    <dbReference type="NCBI Taxonomy" id="7141"/>
    <lineage>
        <taxon>Eukaryota</taxon>
        <taxon>Metazoa</taxon>
        <taxon>Ecdysozoa</taxon>
        <taxon>Arthropoda</taxon>
        <taxon>Hexapoda</taxon>
        <taxon>Insecta</taxon>
        <taxon>Pterygota</taxon>
        <taxon>Neoptera</taxon>
        <taxon>Endopterygota</taxon>
        <taxon>Lepidoptera</taxon>
        <taxon>Glossata</taxon>
        <taxon>Ditrysia</taxon>
        <taxon>Tortricoidea</taxon>
        <taxon>Tortricidae</taxon>
        <taxon>Tortricinae</taxon>
        <taxon>Choristoneura</taxon>
    </lineage>
</organism>
<keyword evidence="2" id="KW-1185">Reference proteome</keyword>
<evidence type="ECO:0000313" key="1">
    <source>
        <dbReference type="EMBL" id="KAI8435492.1"/>
    </source>
</evidence>
<dbReference type="EMBL" id="CM046106">
    <property type="protein sequence ID" value="KAI8435492.1"/>
    <property type="molecule type" value="Genomic_DNA"/>
</dbReference>
<sequence>MRVWWCVALCVCARAARPGPGPGPGPAGGGLTPAQPRDGDLTPEVIQQAIEMEMEDASEQDPMLVALRGAGRTRAALCGRGRGCAGALWGRRWLLTRASCAAALQPRHAAVLPHRGVASCRPDAPESGGIPVLARFVHPQYSGAESAAGGAHDAALLLLAAPAPVPPHTNHSRALLLVPELERWLQYVPAVLPASWDRPPARARGADVARLRLTSSPLRLLAAAVLLPAAALLLLFALALRLPPSPPAPPYGLLDPDALEHAQPPPHHDDKPDAPLDSPTAERLAFL</sequence>
<reference evidence="1 2" key="1">
    <citation type="journal article" date="2022" name="Genome Biol. Evol.">
        <title>The Spruce Budworm Genome: Reconstructing the Evolutionary History of Antifreeze Proteins.</title>
        <authorList>
            <person name="Beliveau C."/>
            <person name="Gagne P."/>
            <person name="Picq S."/>
            <person name="Vernygora O."/>
            <person name="Keeling C.I."/>
            <person name="Pinkney K."/>
            <person name="Doucet D."/>
            <person name="Wen F."/>
            <person name="Johnston J.S."/>
            <person name="Maaroufi H."/>
            <person name="Boyle B."/>
            <person name="Laroche J."/>
            <person name="Dewar K."/>
            <person name="Juretic N."/>
            <person name="Blackburn G."/>
            <person name="Nisole A."/>
            <person name="Brunet B."/>
            <person name="Brandao M."/>
            <person name="Lumley L."/>
            <person name="Duan J."/>
            <person name="Quan G."/>
            <person name="Lucarotti C.J."/>
            <person name="Roe A.D."/>
            <person name="Sperling F.A.H."/>
            <person name="Levesque R.C."/>
            <person name="Cusson M."/>
        </authorList>
    </citation>
    <scope>NUCLEOTIDE SEQUENCE [LARGE SCALE GENOMIC DNA]</scope>
    <source>
        <strain evidence="1">Glfc:IPQL:Cfum</strain>
    </source>
</reference>
<accession>A0ACC0KGC2</accession>
<protein>
    <submittedName>
        <fullName evidence="1">Uncharacterized protein</fullName>
    </submittedName>
</protein>